<proteinExistence type="predicted"/>
<reference evidence="1" key="2">
    <citation type="journal article" date="2015" name="Data Brief">
        <title>Shoot transcriptome of the giant reed, Arundo donax.</title>
        <authorList>
            <person name="Barrero R.A."/>
            <person name="Guerrero F.D."/>
            <person name="Moolhuijzen P."/>
            <person name="Goolsby J.A."/>
            <person name="Tidwell J."/>
            <person name="Bellgard S.E."/>
            <person name="Bellgard M.I."/>
        </authorList>
    </citation>
    <scope>NUCLEOTIDE SEQUENCE</scope>
    <source>
        <tissue evidence="1">Shoot tissue taken approximately 20 cm above the soil surface</tissue>
    </source>
</reference>
<evidence type="ECO:0000313" key="1">
    <source>
        <dbReference type="EMBL" id="JAD19083.1"/>
    </source>
</evidence>
<sequence>MICLTAQRIRTYINICSTHPKKCVVHQLVRGKRSTDCMHA</sequence>
<dbReference type="EMBL" id="GBRH01278812">
    <property type="protein sequence ID" value="JAD19083.1"/>
    <property type="molecule type" value="Transcribed_RNA"/>
</dbReference>
<organism evidence="1">
    <name type="scientific">Arundo donax</name>
    <name type="common">Giant reed</name>
    <name type="synonym">Donax arundinaceus</name>
    <dbReference type="NCBI Taxonomy" id="35708"/>
    <lineage>
        <taxon>Eukaryota</taxon>
        <taxon>Viridiplantae</taxon>
        <taxon>Streptophyta</taxon>
        <taxon>Embryophyta</taxon>
        <taxon>Tracheophyta</taxon>
        <taxon>Spermatophyta</taxon>
        <taxon>Magnoliopsida</taxon>
        <taxon>Liliopsida</taxon>
        <taxon>Poales</taxon>
        <taxon>Poaceae</taxon>
        <taxon>PACMAD clade</taxon>
        <taxon>Arundinoideae</taxon>
        <taxon>Arundineae</taxon>
        <taxon>Arundo</taxon>
    </lineage>
</organism>
<reference evidence="1" key="1">
    <citation type="submission" date="2014-09" db="EMBL/GenBank/DDBJ databases">
        <authorList>
            <person name="Magalhaes I.L.F."/>
            <person name="Oliveira U."/>
            <person name="Santos F.R."/>
            <person name="Vidigal T.H.D.A."/>
            <person name="Brescovit A.D."/>
            <person name="Santos A.J."/>
        </authorList>
    </citation>
    <scope>NUCLEOTIDE SEQUENCE</scope>
    <source>
        <tissue evidence="1">Shoot tissue taken approximately 20 cm above the soil surface</tissue>
    </source>
</reference>
<name>A0A0A8Y1R6_ARUDO</name>
<protein>
    <submittedName>
        <fullName evidence="1">Uncharacterized protein</fullName>
    </submittedName>
</protein>
<accession>A0A0A8Y1R6</accession>
<dbReference type="AlphaFoldDB" id="A0A0A8Y1R6"/>